<evidence type="ECO:0000256" key="2">
    <source>
        <dbReference type="SAM" id="MobiDB-lite"/>
    </source>
</evidence>
<protein>
    <submittedName>
        <fullName evidence="3">Uncharacterized protein</fullName>
    </submittedName>
</protein>
<proteinExistence type="predicted"/>
<dbReference type="SUPFAM" id="SSF47823">
    <property type="entry name" value="lambda integrase-like, N-terminal domain"/>
    <property type="match status" value="1"/>
</dbReference>
<sequence>VKPSKDSVPASRDVMQFLCFLRSQGKSIKWLRAHLAAISFFCNLEGWLNPCRTLLIRRHWRVGKGITPDTRTDGSKSQGVKHYTEGSACPHSLPRTDNEKILV</sequence>
<keyword evidence="4" id="KW-1185">Reference proteome</keyword>
<reference evidence="3" key="1">
    <citation type="journal article" date="2023" name="DNA Res.">
        <title>Chromosome-level genome assembly of Phrynocephalus forsythii using third-generation DNA sequencing and Hi-C analysis.</title>
        <authorList>
            <person name="Qi Y."/>
            <person name="Zhao W."/>
            <person name="Zhao Y."/>
            <person name="Niu C."/>
            <person name="Cao S."/>
            <person name="Zhang Y."/>
        </authorList>
    </citation>
    <scope>NUCLEOTIDE SEQUENCE</scope>
    <source>
        <tissue evidence="3">Muscle</tissue>
    </source>
</reference>
<evidence type="ECO:0000313" key="3">
    <source>
        <dbReference type="EMBL" id="KAJ7335365.1"/>
    </source>
</evidence>
<feature type="non-terminal residue" evidence="3">
    <location>
        <position position="1"/>
    </location>
</feature>
<gene>
    <name evidence="3" type="ORF">JRQ81_013306</name>
</gene>
<accession>A0A9Q0XYV4</accession>
<dbReference type="Proteomes" id="UP001142489">
    <property type="component" value="Unassembled WGS sequence"/>
</dbReference>
<dbReference type="GO" id="GO:0003677">
    <property type="term" value="F:DNA binding"/>
    <property type="evidence" value="ECO:0007669"/>
    <property type="project" value="UniProtKB-KW"/>
</dbReference>
<feature type="region of interest" description="Disordered" evidence="2">
    <location>
        <begin position="66"/>
        <end position="103"/>
    </location>
</feature>
<evidence type="ECO:0000313" key="4">
    <source>
        <dbReference type="Proteomes" id="UP001142489"/>
    </source>
</evidence>
<dbReference type="AlphaFoldDB" id="A0A9Q0XYV4"/>
<name>A0A9Q0XYV4_9SAUR</name>
<dbReference type="EMBL" id="JAPFRF010000004">
    <property type="protein sequence ID" value="KAJ7335365.1"/>
    <property type="molecule type" value="Genomic_DNA"/>
</dbReference>
<dbReference type="InterPro" id="IPR010998">
    <property type="entry name" value="Integrase_recombinase_N"/>
</dbReference>
<dbReference type="Gene3D" id="1.10.150.130">
    <property type="match status" value="1"/>
</dbReference>
<comment type="caution">
    <text evidence="3">The sequence shown here is derived from an EMBL/GenBank/DDBJ whole genome shotgun (WGS) entry which is preliminary data.</text>
</comment>
<organism evidence="3 4">
    <name type="scientific">Phrynocephalus forsythii</name>
    <dbReference type="NCBI Taxonomy" id="171643"/>
    <lineage>
        <taxon>Eukaryota</taxon>
        <taxon>Metazoa</taxon>
        <taxon>Chordata</taxon>
        <taxon>Craniata</taxon>
        <taxon>Vertebrata</taxon>
        <taxon>Euteleostomi</taxon>
        <taxon>Lepidosauria</taxon>
        <taxon>Squamata</taxon>
        <taxon>Bifurcata</taxon>
        <taxon>Unidentata</taxon>
        <taxon>Episquamata</taxon>
        <taxon>Toxicofera</taxon>
        <taxon>Iguania</taxon>
        <taxon>Acrodonta</taxon>
        <taxon>Agamidae</taxon>
        <taxon>Agaminae</taxon>
        <taxon>Phrynocephalus</taxon>
    </lineage>
</organism>
<feature type="non-terminal residue" evidence="3">
    <location>
        <position position="103"/>
    </location>
</feature>
<feature type="compositionally biased region" description="Basic and acidic residues" evidence="2">
    <location>
        <begin position="94"/>
        <end position="103"/>
    </location>
</feature>
<keyword evidence="1" id="KW-0238">DNA-binding</keyword>
<evidence type="ECO:0000256" key="1">
    <source>
        <dbReference type="ARBA" id="ARBA00023125"/>
    </source>
</evidence>